<dbReference type="GeneID" id="17084979"/>
<dbReference type="KEGG" id="gsl:Gasu_63560"/>
<protein>
    <submittedName>
        <fullName evidence="1">Uncharacterized protein</fullName>
    </submittedName>
</protein>
<dbReference type="Proteomes" id="UP000030680">
    <property type="component" value="Unassembled WGS sequence"/>
</dbReference>
<sequence length="30" mass="3388">EPRTKHLEEDKGVGKSVCFIVRAVALFGDW</sequence>
<feature type="non-terminal residue" evidence="1">
    <location>
        <position position="1"/>
    </location>
</feature>
<organism evidence="1 2">
    <name type="scientific">Galdieria sulphuraria</name>
    <name type="common">Red alga</name>
    <dbReference type="NCBI Taxonomy" id="130081"/>
    <lineage>
        <taxon>Eukaryota</taxon>
        <taxon>Rhodophyta</taxon>
        <taxon>Bangiophyceae</taxon>
        <taxon>Galdieriales</taxon>
        <taxon>Galdieriaceae</taxon>
        <taxon>Galdieria</taxon>
    </lineage>
</organism>
<evidence type="ECO:0000313" key="1">
    <source>
        <dbReference type="EMBL" id="EME25986.1"/>
    </source>
</evidence>
<keyword evidence="2" id="KW-1185">Reference proteome</keyword>
<dbReference type="Gramene" id="EME25986">
    <property type="protein sequence ID" value="EME25986"/>
    <property type="gene ID" value="Gasu_63560"/>
</dbReference>
<proteinExistence type="predicted"/>
<name>M2VS90_GALSU</name>
<evidence type="ECO:0000313" key="2">
    <source>
        <dbReference type="Proteomes" id="UP000030680"/>
    </source>
</evidence>
<gene>
    <name evidence="1" type="ORF">Gasu_63560</name>
</gene>
<reference evidence="2" key="1">
    <citation type="journal article" date="2013" name="Science">
        <title>Gene transfer from bacteria and archaea facilitated evolution of an extremophilic eukaryote.</title>
        <authorList>
            <person name="Schonknecht G."/>
            <person name="Chen W.H."/>
            <person name="Ternes C.M."/>
            <person name="Barbier G.G."/>
            <person name="Shrestha R.P."/>
            <person name="Stanke M."/>
            <person name="Brautigam A."/>
            <person name="Baker B.J."/>
            <person name="Banfield J.F."/>
            <person name="Garavito R.M."/>
            <person name="Carr K."/>
            <person name="Wilkerson C."/>
            <person name="Rensing S.A."/>
            <person name="Gagneul D."/>
            <person name="Dickenson N.E."/>
            <person name="Oesterhelt C."/>
            <person name="Lercher M.J."/>
            <person name="Weber A.P."/>
        </authorList>
    </citation>
    <scope>NUCLEOTIDE SEQUENCE [LARGE SCALE GENOMIC DNA]</scope>
    <source>
        <strain evidence="2">074W</strain>
    </source>
</reference>
<dbReference type="EMBL" id="KB454664">
    <property type="protein sequence ID" value="EME25986.1"/>
    <property type="molecule type" value="Genomic_DNA"/>
</dbReference>
<dbReference type="RefSeq" id="XP_005702506.1">
    <property type="nucleotide sequence ID" value="XM_005702449.1"/>
</dbReference>
<dbReference type="AlphaFoldDB" id="M2VS90"/>
<accession>M2VS90</accession>